<keyword evidence="7" id="KW-0653">Protein transport</keyword>
<dbReference type="GO" id="GO:0030139">
    <property type="term" value="C:endocytic vesicle"/>
    <property type="evidence" value="ECO:0007669"/>
    <property type="project" value="Ensembl"/>
</dbReference>
<evidence type="ECO:0000256" key="8">
    <source>
        <dbReference type="ARBA" id="ARBA00022989"/>
    </source>
</evidence>
<reference evidence="13" key="1">
    <citation type="submission" date="2025-08" db="UniProtKB">
        <authorList>
            <consortium name="Ensembl"/>
        </authorList>
    </citation>
    <scope>IDENTIFICATION</scope>
</reference>
<keyword evidence="3" id="KW-0813">Transport</keyword>
<evidence type="ECO:0000256" key="1">
    <source>
        <dbReference type="ARBA" id="ARBA00004251"/>
    </source>
</evidence>
<keyword evidence="5 11" id="KW-0812">Transmembrane</keyword>
<dbReference type="Proteomes" id="UP000694385">
    <property type="component" value="Unassembled WGS sequence"/>
</dbReference>
<dbReference type="Ensembl" id="ENSJJAT00000023367.1">
    <property type="protein sequence ID" value="ENSJJAP00000016853.1"/>
    <property type="gene ID" value="ENSJJAG00000018580.1"/>
</dbReference>
<organism evidence="13 14">
    <name type="scientific">Jaculus jaculus</name>
    <name type="common">Lesser Egyptian jerboa</name>
    <dbReference type="NCBI Taxonomy" id="51337"/>
    <lineage>
        <taxon>Eukaryota</taxon>
        <taxon>Metazoa</taxon>
        <taxon>Chordata</taxon>
        <taxon>Craniata</taxon>
        <taxon>Vertebrata</taxon>
        <taxon>Euteleostomi</taxon>
        <taxon>Mammalia</taxon>
        <taxon>Eutheria</taxon>
        <taxon>Euarchontoglires</taxon>
        <taxon>Glires</taxon>
        <taxon>Rodentia</taxon>
        <taxon>Myomorpha</taxon>
        <taxon>Dipodoidea</taxon>
        <taxon>Dipodidae</taxon>
        <taxon>Dipodinae</taxon>
        <taxon>Jaculus</taxon>
    </lineage>
</organism>
<dbReference type="GO" id="GO:0015889">
    <property type="term" value="P:cobalamin transport"/>
    <property type="evidence" value="ECO:0007669"/>
    <property type="project" value="Ensembl"/>
</dbReference>
<feature type="signal peptide" evidence="12">
    <location>
        <begin position="1"/>
        <end position="19"/>
    </location>
</feature>
<dbReference type="GO" id="GO:0016324">
    <property type="term" value="C:apical plasma membrane"/>
    <property type="evidence" value="ECO:0007669"/>
    <property type="project" value="Ensembl"/>
</dbReference>
<dbReference type="GO" id="GO:0009235">
    <property type="term" value="P:cobalamin metabolic process"/>
    <property type="evidence" value="ECO:0007669"/>
    <property type="project" value="Ensembl"/>
</dbReference>
<dbReference type="AlphaFoldDB" id="A0A8C5L1A6"/>
<evidence type="ECO:0000256" key="11">
    <source>
        <dbReference type="SAM" id="Phobius"/>
    </source>
</evidence>
<evidence type="ECO:0000256" key="12">
    <source>
        <dbReference type="SAM" id="SignalP"/>
    </source>
</evidence>
<keyword evidence="14" id="KW-1185">Reference proteome</keyword>
<proteinExistence type="predicted"/>
<dbReference type="PANTHER" id="PTHR14995:SF2">
    <property type="entry name" value="PROTEIN AMNIONLESS"/>
    <property type="match status" value="1"/>
</dbReference>
<evidence type="ECO:0000256" key="2">
    <source>
        <dbReference type="ARBA" id="ARBA00021200"/>
    </source>
</evidence>
<evidence type="ECO:0000256" key="10">
    <source>
        <dbReference type="SAM" id="MobiDB-lite"/>
    </source>
</evidence>
<protein>
    <recommendedName>
        <fullName evidence="2">Protein amnionless</fullName>
    </recommendedName>
</protein>
<feature type="region of interest" description="Disordered" evidence="10">
    <location>
        <begin position="398"/>
        <end position="418"/>
    </location>
</feature>
<comment type="subcellular location">
    <subcellularLocation>
        <location evidence="1">Cell membrane</location>
        <topology evidence="1">Single-pass type I membrane protein</topology>
    </subcellularLocation>
</comment>
<dbReference type="PANTHER" id="PTHR14995">
    <property type="entry name" value="AMNIONLESS"/>
    <property type="match status" value="1"/>
</dbReference>
<dbReference type="GO" id="GO:0043001">
    <property type="term" value="P:Golgi to plasma membrane protein transport"/>
    <property type="evidence" value="ECO:0007669"/>
    <property type="project" value="Ensembl"/>
</dbReference>
<evidence type="ECO:0000313" key="14">
    <source>
        <dbReference type="Proteomes" id="UP000694385"/>
    </source>
</evidence>
<dbReference type="GO" id="GO:0005102">
    <property type="term" value="F:signaling receptor binding"/>
    <property type="evidence" value="ECO:0007669"/>
    <property type="project" value="Ensembl"/>
</dbReference>
<dbReference type="GO" id="GO:0031528">
    <property type="term" value="C:microvillus membrane"/>
    <property type="evidence" value="ECO:0007669"/>
    <property type="project" value="Ensembl"/>
</dbReference>
<name>A0A8C5L1A6_JACJA</name>
<dbReference type="GO" id="GO:0005615">
    <property type="term" value="C:extracellular space"/>
    <property type="evidence" value="ECO:0007669"/>
    <property type="project" value="Ensembl"/>
</dbReference>
<dbReference type="GeneTree" id="ENSGT00390000007463"/>
<dbReference type="GO" id="GO:0006898">
    <property type="term" value="P:receptor-mediated endocytosis"/>
    <property type="evidence" value="ECO:0007669"/>
    <property type="project" value="Ensembl"/>
</dbReference>
<evidence type="ECO:0000256" key="5">
    <source>
        <dbReference type="ARBA" id="ARBA00022692"/>
    </source>
</evidence>
<accession>A0A8C5L1A6</accession>
<dbReference type="InterPro" id="IPR026112">
    <property type="entry name" value="AMN"/>
</dbReference>
<dbReference type="OMA" id="PDRFSWL"/>
<evidence type="ECO:0000256" key="9">
    <source>
        <dbReference type="ARBA" id="ARBA00023136"/>
    </source>
</evidence>
<evidence type="ECO:0000256" key="7">
    <source>
        <dbReference type="ARBA" id="ARBA00022927"/>
    </source>
</evidence>
<keyword evidence="8 11" id="KW-1133">Transmembrane helix</keyword>
<dbReference type="GO" id="GO:0038024">
    <property type="term" value="F:cargo receptor activity"/>
    <property type="evidence" value="ECO:0007669"/>
    <property type="project" value="Ensembl"/>
</dbReference>
<evidence type="ECO:0000256" key="4">
    <source>
        <dbReference type="ARBA" id="ARBA00022475"/>
    </source>
</evidence>
<dbReference type="Pfam" id="PF14828">
    <property type="entry name" value="Amnionless"/>
    <property type="match status" value="1"/>
</dbReference>
<keyword evidence="9 11" id="KW-0472">Membrane</keyword>
<feature type="transmembrane region" description="Helical" evidence="11">
    <location>
        <begin position="341"/>
        <end position="362"/>
    </location>
</feature>
<feature type="chain" id="PRO_5034629526" description="Protein amnionless" evidence="12">
    <location>
        <begin position="20"/>
        <end position="434"/>
    </location>
</feature>
<evidence type="ECO:0000313" key="13">
    <source>
        <dbReference type="Ensembl" id="ENSJJAP00000016853.1"/>
    </source>
</evidence>
<evidence type="ECO:0000256" key="3">
    <source>
        <dbReference type="ARBA" id="ARBA00022448"/>
    </source>
</evidence>
<sequence>MGALARVLLWLQLCALTQATYKLWVPNTDFDTDSNWSQNRTPCAGDAVQFPAYKMASVLVRETHTIADMLLPMDGELVLGPGAGFAAAGAGSGTGCHSGAPALFRNPDRFSWLDPLAWRSGDKARGLFSVDAERVPCRHDDVLFPAETSFRVGLGQGVSPAHVRSVAALGQVSRRGLRALRRAVGLRVRHGGGDAHLRFPQALPWICAALLHARGGRCPRAACHAALRPEGQCCDLCGAIVSLTYTSSFDLDRYRERLLDLLPQYPGLQVAVSKRTDAEIQVVLAETRPEAGAAGRMASALLANAEEHGPELGIRSAAVRRSGAPVADGPAAELSGPGYRAGLASGVVAAVLLALLGTALLLRRAGRLRWRRREDTGPASAGMPLGFCNPIFDITSFKEQHPVGTPSPAPKEDHGTSQSYFVNPLFAGEAEAEA</sequence>
<keyword evidence="6 12" id="KW-0732">Signal</keyword>
<evidence type="ECO:0000256" key="6">
    <source>
        <dbReference type="ARBA" id="ARBA00022729"/>
    </source>
</evidence>
<gene>
    <name evidence="13" type="primary">Amn</name>
</gene>
<reference evidence="13" key="2">
    <citation type="submission" date="2025-09" db="UniProtKB">
        <authorList>
            <consortium name="Ensembl"/>
        </authorList>
    </citation>
    <scope>IDENTIFICATION</scope>
</reference>
<dbReference type="GO" id="GO:0097017">
    <property type="term" value="P:renal protein absorption"/>
    <property type="evidence" value="ECO:0007669"/>
    <property type="project" value="Ensembl"/>
</dbReference>
<keyword evidence="4" id="KW-1003">Cell membrane</keyword>
<dbReference type="GO" id="GO:0043235">
    <property type="term" value="C:receptor complex"/>
    <property type="evidence" value="ECO:0007669"/>
    <property type="project" value="Ensembl"/>
</dbReference>